<feature type="transmembrane region" description="Helical" evidence="2">
    <location>
        <begin position="24"/>
        <end position="50"/>
    </location>
</feature>
<evidence type="ECO:0000313" key="4">
    <source>
        <dbReference type="Proteomes" id="UP001269400"/>
    </source>
</evidence>
<evidence type="ECO:0000256" key="1">
    <source>
        <dbReference type="SAM" id="MobiDB-lite"/>
    </source>
</evidence>
<keyword evidence="2" id="KW-0812">Transmembrane</keyword>
<reference evidence="3" key="1">
    <citation type="journal article" date="2022" name="J Environ Chem Eng">
        <title>Biodegradation of petroleum oil using a constructed nonpathogenic and heavy metal-tolerant bacterial consortium isolated from marine sponges.</title>
        <authorList>
            <person name="Dechsakulwatana C."/>
            <person name="Rungsihiranrut A."/>
            <person name="Muangchinda C."/>
            <person name="Ningthoujam R."/>
            <person name="Klankeo P."/>
            <person name="Pinyakong O."/>
        </authorList>
    </citation>
    <scope>NUCLEOTIDE SEQUENCE</scope>
    <source>
        <strain evidence="3">TL01-2</strain>
    </source>
</reference>
<protein>
    <submittedName>
        <fullName evidence="3">Uncharacterized protein</fullName>
    </submittedName>
</protein>
<sequence>MKRILTKNAKRKIRQGFFLSTFSFLAIVIIVAIKLFSFSSILFLIPLLIIRMMLVKRYKRDCYILENGITKEAYLSKYGKTGTSINDKYQYAASFQITHNATEITVIDKTFYKEKLQDDYKYTLYYSPKYPKKCIILEFRDLTAEEAFSSGQGYANSSLEGESKQRFFSNSKSKKDSNSGSPFL</sequence>
<dbReference type="Proteomes" id="UP001269400">
    <property type="component" value="Unassembled WGS sequence"/>
</dbReference>
<gene>
    <name evidence="3" type="ORF">O0Q50_20675</name>
</gene>
<organism evidence="3 4">
    <name type="scientific">Priestia aryabhattai</name>
    <name type="common">Bacillus aryabhattai</name>
    <dbReference type="NCBI Taxonomy" id="412384"/>
    <lineage>
        <taxon>Bacteria</taxon>
        <taxon>Bacillati</taxon>
        <taxon>Bacillota</taxon>
        <taxon>Bacilli</taxon>
        <taxon>Bacillales</taxon>
        <taxon>Bacillaceae</taxon>
        <taxon>Priestia</taxon>
    </lineage>
</organism>
<keyword evidence="2" id="KW-1133">Transmembrane helix</keyword>
<reference evidence="3" key="2">
    <citation type="submission" date="2022-12" db="EMBL/GenBank/DDBJ databases">
        <authorList>
            <person name="Dechsakulwatana C."/>
            <person name="Rungsihiranrut A."/>
            <person name="Muangchinda C."/>
            <person name="Ningthoujam R."/>
            <person name="Klankeo P."/>
            <person name="Pinyakong O."/>
        </authorList>
    </citation>
    <scope>NUCLEOTIDE SEQUENCE</scope>
    <source>
        <strain evidence="3">TL01-2</strain>
    </source>
</reference>
<evidence type="ECO:0000313" key="3">
    <source>
        <dbReference type="EMBL" id="MDU9693595.1"/>
    </source>
</evidence>
<dbReference type="AlphaFoldDB" id="A0AAX6NDK9"/>
<proteinExistence type="predicted"/>
<accession>A0AAX6NDK9</accession>
<comment type="caution">
    <text evidence="3">The sequence shown here is derived from an EMBL/GenBank/DDBJ whole genome shotgun (WGS) entry which is preliminary data.</text>
</comment>
<name>A0AAX6NDK9_PRIAR</name>
<dbReference type="RefSeq" id="WP_316910820.1">
    <property type="nucleotide sequence ID" value="NZ_JAPTGD010000002.1"/>
</dbReference>
<evidence type="ECO:0000256" key="2">
    <source>
        <dbReference type="SAM" id="Phobius"/>
    </source>
</evidence>
<keyword evidence="2" id="KW-0472">Membrane</keyword>
<feature type="region of interest" description="Disordered" evidence="1">
    <location>
        <begin position="152"/>
        <end position="184"/>
    </location>
</feature>
<dbReference type="EMBL" id="JAPTGD010000002">
    <property type="protein sequence ID" value="MDU9693595.1"/>
    <property type="molecule type" value="Genomic_DNA"/>
</dbReference>